<organism evidence="2 3">
    <name type="scientific">Clathrospora elynae</name>
    <dbReference type="NCBI Taxonomy" id="706981"/>
    <lineage>
        <taxon>Eukaryota</taxon>
        <taxon>Fungi</taxon>
        <taxon>Dikarya</taxon>
        <taxon>Ascomycota</taxon>
        <taxon>Pezizomycotina</taxon>
        <taxon>Dothideomycetes</taxon>
        <taxon>Pleosporomycetidae</taxon>
        <taxon>Pleosporales</taxon>
        <taxon>Diademaceae</taxon>
        <taxon>Clathrospora</taxon>
    </lineage>
</organism>
<gene>
    <name evidence="2" type="ORF">EJ02DRAFT_446727</name>
</gene>
<protein>
    <submittedName>
        <fullName evidence="2">Uncharacterized protein</fullName>
    </submittedName>
</protein>
<feature type="region of interest" description="Disordered" evidence="1">
    <location>
        <begin position="254"/>
        <end position="289"/>
    </location>
</feature>
<evidence type="ECO:0000313" key="2">
    <source>
        <dbReference type="EMBL" id="KAF1938549.1"/>
    </source>
</evidence>
<name>A0A6A5SGN7_9PLEO</name>
<evidence type="ECO:0000313" key="3">
    <source>
        <dbReference type="Proteomes" id="UP000800038"/>
    </source>
</evidence>
<feature type="compositionally biased region" description="Basic and acidic residues" evidence="1">
    <location>
        <begin position="265"/>
        <end position="289"/>
    </location>
</feature>
<dbReference type="Proteomes" id="UP000800038">
    <property type="component" value="Unassembled WGS sequence"/>
</dbReference>
<dbReference type="OrthoDB" id="3686314at2759"/>
<keyword evidence="3" id="KW-1185">Reference proteome</keyword>
<accession>A0A6A5SGN7</accession>
<sequence>MFHSWIKFEMAPIAAPSATATTLLTHAFATAPGSKQDQHTKVNVTEALKIYQLSFTKRKLLAKGPLVRIVDAEDNHVINMPIPLFRATSIKEQQLLATGSNTIKLLVGLDVQMVKDLVQHLKDVTTCNPHAKDIRSYKSTYRDIQICSAADTLGMTLYTQHIFNWYWAHLGTCQLPGYDDIDAFTAIETPIGDNIFRKAVTLMAKLDLEGRIPDPEDYAAYLATNERFRIAVTEAKNRKQRHLHWVTRQARREQADAFQGSAHDQNSKERAKYPKEKAVKEQAKWGSNKKNEAAVRAPVTGKRAKGLDGFAWRICGVNLVV</sequence>
<reference evidence="2" key="1">
    <citation type="journal article" date="2020" name="Stud. Mycol.">
        <title>101 Dothideomycetes genomes: a test case for predicting lifestyles and emergence of pathogens.</title>
        <authorList>
            <person name="Haridas S."/>
            <person name="Albert R."/>
            <person name="Binder M."/>
            <person name="Bloem J."/>
            <person name="Labutti K."/>
            <person name="Salamov A."/>
            <person name="Andreopoulos B."/>
            <person name="Baker S."/>
            <person name="Barry K."/>
            <person name="Bills G."/>
            <person name="Bluhm B."/>
            <person name="Cannon C."/>
            <person name="Castanera R."/>
            <person name="Culley D."/>
            <person name="Daum C."/>
            <person name="Ezra D."/>
            <person name="Gonzalez J."/>
            <person name="Henrissat B."/>
            <person name="Kuo A."/>
            <person name="Liang C."/>
            <person name="Lipzen A."/>
            <person name="Lutzoni F."/>
            <person name="Magnuson J."/>
            <person name="Mondo S."/>
            <person name="Nolan M."/>
            <person name="Ohm R."/>
            <person name="Pangilinan J."/>
            <person name="Park H.-J."/>
            <person name="Ramirez L."/>
            <person name="Alfaro M."/>
            <person name="Sun H."/>
            <person name="Tritt A."/>
            <person name="Yoshinaga Y."/>
            <person name="Zwiers L.-H."/>
            <person name="Turgeon B."/>
            <person name="Goodwin S."/>
            <person name="Spatafora J."/>
            <person name="Crous P."/>
            <person name="Grigoriev I."/>
        </authorList>
    </citation>
    <scope>NUCLEOTIDE SEQUENCE</scope>
    <source>
        <strain evidence="2">CBS 161.51</strain>
    </source>
</reference>
<dbReference type="EMBL" id="ML976101">
    <property type="protein sequence ID" value="KAF1938549.1"/>
    <property type="molecule type" value="Genomic_DNA"/>
</dbReference>
<dbReference type="AlphaFoldDB" id="A0A6A5SGN7"/>
<evidence type="ECO:0000256" key="1">
    <source>
        <dbReference type="SAM" id="MobiDB-lite"/>
    </source>
</evidence>
<proteinExistence type="predicted"/>